<name>A0A811K270_9BILA</name>
<dbReference type="PROSITE" id="PS00455">
    <property type="entry name" value="AMP_BINDING"/>
    <property type="match status" value="1"/>
</dbReference>
<evidence type="ECO:0000313" key="7">
    <source>
        <dbReference type="Proteomes" id="UP000614601"/>
    </source>
</evidence>
<gene>
    <name evidence="6" type="ORF">BOKJ2_LOCUS2921</name>
</gene>
<comment type="similarity">
    <text evidence="2">Belongs to the ATP-dependent AMP-binding enzyme family.</text>
</comment>
<evidence type="ECO:0000259" key="5">
    <source>
        <dbReference type="Pfam" id="PF13193"/>
    </source>
</evidence>
<dbReference type="EMBL" id="CAJFDH010000002">
    <property type="protein sequence ID" value="CAD5209905.1"/>
    <property type="molecule type" value="Genomic_DNA"/>
</dbReference>
<reference evidence="6" key="1">
    <citation type="submission" date="2020-09" db="EMBL/GenBank/DDBJ databases">
        <authorList>
            <person name="Kikuchi T."/>
        </authorList>
    </citation>
    <scope>NUCLEOTIDE SEQUENCE</scope>
    <source>
        <strain evidence="6">SH1</strain>
    </source>
</reference>
<evidence type="ECO:0000256" key="2">
    <source>
        <dbReference type="ARBA" id="ARBA00006432"/>
    </source>
</evidence>
<organism evidence="6 7">
    <name type="scientific">Bursaphelenchus okinawaensis</name>
    <dbReference type="NCBI Taxonomy" id="465554"/>
    <lineage>
        <taxon>Eukaryota</taxon>
        <taxon>Metazoa</taxon>
        <taxon>Ecdysozoa</taxon>
        <taxon>Nematoda</taxon>
        <taxon>Chromadorea</taxon>
        <taxon>Rhabditida</taxon>
        <taxon>Tylenchina</taxon>
        <taxon>Tylenchomorpha</taxon>
        <taxon>Aphelenchoidea</taxon>
        <taxon>Aphelenchoididae</taxon>
        <taxon>Bursaphelenchus</taxon>
    </lineage>
</organism>
<sequence length="539" mass="59976">MPTPSRLGKFDVPKVSFNEYLMNHLKNKLRECPDKKAFIAAEDHHNSVTYKQLYEHVQSVETYLDNIGFKKGDVALIAAPNSWQYIVILAAVACRGGALSGANPDYTSFELKRQILDCKANVVFCGEETLKRVQNATKDLNNIKLIVISNAHAHGVTTISDVLKTKPRRLAQPRINPETDLVLIPYSSGTTGDPKGVMLSHRNMVAMLEAIETYYDQQLMKDLEIDMGKETICLLMPMFHAYGCCVSLNTLIRGTTIVLLKKFDFELFCKTIQDFKVRVQFLVPMIILLLVNHPLVKKYNLSSLEVIQSGAAPLGSDICELAFQRYPNLRVLGQGYGMTECTVGSHFLAVTKNNFSQVGLLAPNMELKIQNPETGEEMPIGKEGEVCIKGPNVMVGYLNKPDATKKTIINGWLHTGDIGYQDESGLLYIVDRLKELIKVNGFQVPPAQLEGILVSHPDIADAAVIGIPDQMAGELPKAFVVRKSDKLSVEDVKAFVAERTVHYKHLKGGVEFVKEIPRSPAGKILRKDLRLLEKKKAKL</sequence>
<keyword evidence="3" id="KW-0576">Peroxisome</keyword>
<protein>
    <submittedName>
        <fullName evidence="6">Uncharacterized protein</fullName>
    </submittedName>
</protein>
<evidence type="ECO:0000256" key="3">
    <source>
        <dbReference type="ARBA" id="ARBA00023140"/>
    </source>
</evidence>
<dbReference type="GO" id="GO:0016405">
    <property type="term" value="F:CoA-ligase activity"/>
    <property type="evidence" value="ECO:0007669"/>
    <property type="project" value="TreeGrafter"/>
</dbReference>
<dbReference type="InterPro" id="IPR000873">
    <property type="entry name" value="AMP-dep_synth/lig_dom"/>
</dbReference>
<dbReference type="Gene3D" id="3.40.50.980">
    <property type="match status" value="2"/>
</dbReference>
<feature type="domain" description="AMP-dependent synthetase/ligase" evidence="4">
    <location>
        <begin position="28"/>
        <end position="398"/>
    </location>
</feature>
<dbReference type="Proteomes" id="UP000614601">
    <property type="component" value="Unassembled WGS sequence"/>
</dbReference>
<dbReference type="EMBL" id="CAJFCW020000002">
    <property type="protein sequence ID" value="CAG9090343.1"/>
    <property type="molecule type" value="Genomic_DNA"/>
</dbReference>
<dbReference type="FunFam" id="3.30.300.30:FF:000007">
    <property type="entry name" value="4-coumarate--CoA ligase 2"/>
    <property type="match status" value="1"/>
</dbReference>
<dbReference type="InterPro" id="IPR045851">
    <property type="entry name" value="AMP-bd_C_sf"/>
</dbReference>
<comment type="caution">
    <text evidence="6">The sequence shown here is derived from an EMBL/GenBank/DDBJ whole genome shotgun (WGS) entry which is preliminary data.</text>
</comment>
<dbReference type="OrthoDB" id="10253869at2759"/>
<comment type="subcellular location">
    <subcellularLocation>
        <location evidence="1">Peroxisome</location>
    </subcellularLocation>
</comment>
<dbReference type="AlphaFoldDB" id="A0A811K270"/>
<dbReference type="Gene3D" id="3.30.300.30">
    <property type="match status" value="1"/>
</dbReference>
<dbReference type="Pfam" id="PF13193">
    <property type="entry name" value="AMP-binding_C"/>
    <property type="match status" value="1"/>
</dbReference>
<proteinExistence type="inferred from homology"/>
<dbReference type="Gene3D" id="2.30.38.10">
    <property type="entry name" value="Luciferase, Domain 3"/>
    <property type="match status" value="1"/>
</dbReference>
<evidence type="ECO:0000259" key="4">
    <source>
        <dbReference type="Pfam" id="PF00501"/>
    </source>
</evidence>
<dbReference type="InterPro" id="IPR020845">
    <property type="entry name" value="AMP-binding_CS"/>
</dbReference>
<dbReference type="PANTHER" id="PTHR24096:SF422">
    <property type="entry name" value="BCDNA.GH02901"/>
    <property type="match status" value="1"/>
</dbReference>
<feature type="domain" description="AMP-binding enzyme C-terminal" evidence="5">
    <location>
        <begin position="449"/>
        <end position="523"/>
    </location>
</feature>
<dbReference type="InterPro" id="IPR025110">
    <property type="entry name" value="AMP-bd_C"/>
</dbReference>
<keyword evidence="7" id="KW-1185">Reference proteome</keyword>
<dbReference type="PANTHER" id="PTHR24096">
    <property type="entry name" value="LONG-CHAIN-FATTY-ACID--COA LIGASE"/>
    <property type="match status" value="1"/>
</dbReference>
<evidence type="ECO:0000313" key="6">
    <source>
        <dbReference type="EMBL" id="CAD5209905.1"/>
    </source>
</evidence>
<dbReference type="Pfam" id="PF00501">
    <property type="entry name" value="AMP-binding"/>
    <property type="match status" value="1"/>
</dbReference>
<evidence type="ECO:0000256" key="1">
    <source>
        <dbReference type="ARBA" id="ARBA00004275"/>
    </source>
</evidence>
<accession>A0A811K270</accession>
<dbReference type="CDD" id="cd05911">
    <property type="entry name" value="Firefly_Luc_like"/>
    <property type="match status" value="1"/>
</dbReference>
<dbReference type="GO" id="GO:0005777">
    <property type="term" value="C:peroxisome"/>
    <property type="evidence" value="ECO:0007669"/>
    <property type="project" value="UniProtKB-SubCell"/>
</dbReference>
<dbReference type="SUPFAM" id="SSF56801">
    <property type="entry name" value="Acetyl-CoA synthetase-like"/>
    <property type="match status" value="1"/>
</dbReference>
<dbReference type="Proteomes" id="UP000783686">
    <property type="component" value="Unassembled WGS sequence"/>
</dbReference>